<dbReference type="PRINTS" id="PR00069">
    <property type="entry name" value="ALDKETRDTASE"/>
</dbReference>
<dbReference type="SUPFAM" id="SSF51430">
    <property type="entry name" value="NAD(P)-linked oxidoreductase"/>
    <property type="match status" value="1"/>
</dbReference>
<dbReference type="PANTHER" id="PTHR11732">
    <property type="entry name" value="ALDO/KETO REDUCTASE"/>
    <property type="match status" value="1"/>
</dbReference>
<gene>
    <name evidence="5" type="ORF">FocTR4_00014167</name>
</gene>
<evidence type="ECO:0000313" key="5">
    <source>
        <dbReference type="EMBL" id="TXB99785.1"/>
    </source>
</evidence>
<proteinExistence type="inferred from homology"/>
<name>A0A5C6SMT0_FUSOC</name>
<keyword evidence="3" id="KW-0560">Oxidoreductase</keyword>
<evidence type="ECO:0000313" key="6">
    <source>
        <dbReference type="Proteomes" id="UP000321331"/>
    </source>
</evidence>
<reference evidence="5 6" key="1">
    <citation type="submission" date="2019-07" db="EMBL/GenBank/DDBJ databases">
        <title>The First High-Quality Draft Genome Sequence of the Causal Agent of the Current Panama Disease Epidemic.</title>
        <authorList>
            <person name="Warmington R.J."/>
            <person name="Kay W."/>
            <person name="Jeffries A."/>
            <person name="Bebber D."/>
            <person name="Moore K."/>
            <person name="Studholme D.J."/>
        </authorList>
    </citation>
    <scope>NUCLEOTIDE SEQUENCE [LARGE SCALE GENOMIC DNA]</scope>
    <source>
        <strain evidence="5 6">TR4</strain>
    </source>
</reference>
<dbReference type="EMBL" id="VMNF01000011">
    <property type="protein sequence ID" value="TXB99785.1"/>
    <property type="molecule type" value="Genomic_DNA"/>
</dbReference>
<accession>A0A5C6SMT0</accession>
<dbReference type="FunFam" id="3.20.20.100:FF:000007">
    <property type="entry name" value="NAD(P)H-dependent D-xylose reductase xyl1"/>
    <property type="match status" value="1"/>
</dbReference>
<comment type="caution">
    <text evidence="5">The sequence shown here is derived from an EMBL/GenBank/DDBJ whole genome shotgun (WGS) entry which is preliminary data.</text>
</comment>
<dbReference type="Proteomes" id="UP000321331">
    <property type="component" value="Unassembled WGS sequence"/>
</dbReference>
<dbReference type="InterPro" id="IPR018170">
    <property type="entry name" value="Aldo/ket_reductase_CS"/>
</dbReference>
<organism evidence="5 6">
    <name type="scientific">Fusarium oxysporum f. sp. cubense</name>
    <dbReference type="NCBI Taxonomy" id="61366"/>
    <lineage>
        <taxon>Eukaryota</taxon>
        <taxon>Fungi</taxon>
        <taxon>Dikarya</taxon>
        <taxon>Ascomycota</taxon>
        <taxon>Pezizomycotina</taxon>
        <taxon>Sordariomycetes</taxon>
        <taxon>Hypocreomycetidae</taxon>
        <taxon>Hypocreales</taxon>
        <taxon>Nectriaceae</taxon>
        <taxon>Fusarium</taxon>
        <taxon>Fusarium oxysporum species complex</taxon>
    </lineage>
</organism>
<keyword evidence="2" id="KW-0521">NADP</keyword>
<dbReference type="InterPro" id="IPR023210">
    <property type="entry name" value="NADP_OxRdtase_dom"/>
</dbReference>
<evidence type="ECO:0000256" key="2">
    <source>
        <dbReference type="ARBA" id="ARBA00022857"/>
    </source>
</evidence>
<feature type="non-terminal residue" evidence="5">
    <location>
        <position position="1"/>
    </location>
</feature>
<dbReference type="InterPro" id="IPR036812">
    <property type="entry name" value="NAD(P)_OxRdtase_dom_sf"/>
</dbReference>
<evidence type="ECO:0000256" key="1">
    <source>
        <dbReference type="ARBA" id="ARBA00007905"/>
    </source>
</evidence>
<comment type="similarity">
    <text evidence="1">Belongs to the aldo/keto reductase family.</text>
</comment>
<feature type="domain" description="NADP-dependent oxidoreductase" evidence="4">
    <location>
        <begin position="62"/>
        <end position="338"/>
    </location>
</feature>
<dbReference type="Gene3D" id="3.20.20.100">
    <property type="entry name" value="NADP-dependent oxidoreductase domain"/>
    <property type="match status" value="1"/>
</dbReference>
<dbReference type="Pfam" id="PF00248">
    <property type="entry name" value="Aldo_ket_red"/>
    <property type="match status" value="1"/>
</dbReference>
<sequence>LRNSSYKPLHVSSPELISLSFLSSHSHTYTTLSHTTLTQKTTAIMSFGRTVTLNSGHKMPQIGYGTWQAAPGEVGNGVYEALKAGYRHLDLAKIYQNQREVGEGIKKALNDVPGLKREDIFITGKLWNNKHRPEEVPGALDDSLEELGLDYLDLWLIHWPVAFKNGPELFPLKADDKNKTELDQGVTLSQTWEAVTKLPKEKVRSIGVSNFSIEMLETIIKDTGVTPAINQVERHPRLPQPELVKYQKEKGIYLTAYSAFGNNSWGEPLLINTPEVKAIAERLSKSKGKEVTPAQVILAWSTLDNHIVIPKSVTPARIRSNFEEVELDEEAIKELEKFGEKPQRFNIPKTYSPDWDIDVFGDEKEKTATHKVVLKL</sequence>
<protein>
    <recommendedName>
        <fullName evidence="4">NADP-dependent oxidoreductase domain-containing protein</fullName>
    </recommendedName>
</protein>
<dbReference type="InterPro" id="IPR020471">
    <property type="entry name" value="AKR"/>
</dbReference>
<dbReference type="GO" id="GO:0016491">
    <property type="term" value="F:oxidoreductase activity"/>
    <property type="evidence" value="ECO:0007669"/>
    <property type="project" value="UniProtKB-KW"/>
</dbReference>
<dbReference type="PROSITE" id="PS00798">
    <property type="entry name" value="ALDOKETO_REDUCTASE_1"/>
    <property type="match status" value="1"/>
</dbReference>
<evidence type="ECO:0000256" key="3">
    <source>
        <dbReference type="ARBA" id="ARBA00023002"/>
    </source>
</evidence>
<evidence type="ECO:0000259" key="4">
    <source>
        <dbReference type="Pfam" id="PF00248"/>
    </source>
</evidence>
<dbReference type="AlphaFoldDB" id="A0A5C6SMT0"/>